<keyword evidence="3" id="KW-1185">Reference proteome</keyword>
<dbReference type="AlphaFoldDB" id="A0A485KT46"/>
<dbReference type="EMBL" id="VJMH01005235">
    <property type="protein sequence ID" value="KAF0698500.1"/>
    <property type="molecule type" value="Genomic_DNA"/>
</dbReference>
<reference evidence="1" key="2">
    <citation type="submission" date="2019-06" db="EMBL/GenBank/DDBJ databases">
        <title>Genomics analysis of Aphanomyces spp. identifies a new class of oomycete effector associated with host adaptation.</title>
        <authorList>
            <person name="Gaulin E."/>
        </authorList>
    </citation>
    <scope>NUCLEOTIDE SEQUENCE</scope>
    <source>
        <strain evidence="1">CBS 578.67</strain>
    </source>
</reference>
<sequence>MRRTEPLCFPQPLAPCCGTLHAAPMGFAEATAAVLPRTARFVLAEVVATMGGAEPESLGPLVTPWHAASFPATMEPASPMSLAALVASIDLTARAAAMGLAIAANLGRLGAVGVQTTLAAAVADAVVTTDGRVGAMRHDAEPPAAVALADTAGPNALGAVLYRTLWATGLGAARVVERAFSLRGDAVVHGVDQAWQVHVQEKVRYIEPEKIIAGMNGGRGGARPARKLRRTTRLPRIGRRRGPVFFVAGFEVHVRK</sequence>
<dbReference type="Proteomes" id="UP000332933">
    <property type="component" value="Unassembled WGS sequence"/>
</dbReference>
<evidence type="ECO:0000313" key="1">
    <source>
        <dbReference type="EMBL" id="KAF0698500.1"/>
    </source>
</evidence>
<dbReference type="EMBL" id="CAADRA010005256">
    <property type="protein sequence ID" value="VFT87735.1"/>
    <property type="molecule type" value="Genomic_DNA"/>
</dbReference>
<reference evidence="2 3" key="1">
    <citation type="submission" date="2019-03" db="EMBL/GenBank/DDBJ databases">
        <authorList>
            <person name="Gaulin E."/>
            <person name="Dumas B."/>
        </authorList>
    </citation>
    <scope>NUCLEOTIDE SEQUENCE [LARGE SCALE GENOMIC DNA]</scope>
    <source>
        <strain evidence="2">CBS 568.67</strain>
    </source>
</reference>
<name>A0A485KT46_9STRA</name>
<protein>
    <submittedName>
        <fullName evidence="2">Aste57867_10867 protein</fullName>
    </submittedName>
</protein>
<accession>A0A485KT46</accession>
<gene>
    <name evidence="2" type="primary">Aste57867_10867</name>
    <name evidence="1" type="ORF">As57867_010827</name>
    <name evidence="2" type="ORF">ASTE57867_10867</name>
</gene>
<evidence type="ECO:0000313" key="2">
    <source>
        <dbReference type="EMBL" id="VFT87735.1"/>
    </source>
</evidence>
<organism evidence="2 3">
    <name type="scientific">Aphanomyces stellatus</name>
    <dbReference type="NCBI Taxonomy" id="120398"/>
    <lineage>
        <taxon>Eukaryota</taxon>
        <taxon>Sar</taxon>
        <taxon>Stramenopiles</taxon>
        <taxon>Oomycota</taxon>
        <taxon>Saprolegniomycetes</taxon>
        <taxon>Saprolegniales</taxon>
        <taxon>Verrucalvaceae</taxon>
        <taxon>Aphanomyces</taxon>
    </lineage>
</organism>
<proteinExistence type="predicted"/>
<evidence type="ECO:0000313" key="3">
    <source>
        <dbReference type="Proteomes" id="UP000332933"/>
    </source>
</evidence>